<name>A0A5B7E6R3_PORTR</name>
<organism evidence="1 2">
    <name type="scientific">Portunus trituberculatus</name>
    <name type="common">Swimming crab</name>
    <name type="synonym">Neptunus trituberculatus</name>
    <dbReference type="NCBI Taxonomy" id="210409"/>
    <lineage>
        <taxon>Eukaryota</taxon>
        <taxon>Metazoa</taxon>
        <taxon>Ecdysozoa</taxon>
        <taxon>Arthropoda</taxon>
        <taxon>Crustacea</taxon>
        <taxon>Multicrustacea</taxon>
        <taxon>Malacostraca</taxon>
        <taxon>Eumalacostraca</taxon>
        <taxon>Eucarida</taxon>
        <taxon>Decapoda</taxon>
        <taxon>Pleocyemata</taxon>
        <taxon>Brachyura</taxon>
        <taxon>Eubrachyura</taxon>
        <taxon>Portunoidea</taxon>
        <taxon>Portunidae</taxon>
        <taxon>Portuninae</taxon>
        <taxon>Portunus</taxon>
    </lineage>
</organism>
<reference evidence="1 2" key="1">
    <citation type="submission" date="2019-05" db="EMBL/GenBank/DDBJ databases">
        <title>Another draft genome of Portunus trituberculatus and its Hox gene families provides insights of decapod evolution.</title>
        <authorList>
            <person name="Jeong J.-H."/>
            <person name="Song I."/>
            <person name="Kim S."/>
            <person name="Choi T."/>
            <person name="Kim D."/>
            <person name="Ryu S."/>
            <person name="Kim W."/>
        </authorList>
    </citation>
    <scope>NUCLEOTIDE SEQUENCE [LARGE SCALE GENOMIC DNA]</scope>
    <source>
        <tissue evidence="1">Muscle</tissue>
    </source>
</reference>
<evidence type="ECO:0000313" key="2">
    <source>
        <dbReference type="Proteomes" id="UP000324222"/>
    </source>
</evidence>
<protein>
    <submittedName>
        <fullName evidence="1">Uncharacterized protein</fullName>
    </submittedName>
</protein>
<sequence>MGWWKWDAVMDSGDGDSVKGRRWTVMSEYCRCGVWMGMSRSTTPPNPACGTLYGKWRSQLTVSDCYDVSQTTVSQCLKVVSGQLLV</sequence>
<comment type="caution">
    <text evidence="1">The sequence shown here is derived from an EMBL/GenBank/DDBJ whole genome shotgun (WGS) entry which is preliminary data.</text>
</comment>
<evidence type="ECO:0000313" key="1">
    <source>
        <dbReference type="EMBL" id="MPC29702.1"/>
    </source>
</evidence>
<gene>
    <name evidence="1" type="ORF">E2C01_022948</name>
</gene>
<dbReference type="Proteomes" id="UP000324222">
    <property type="component" value="Unassembled WGS sequence"/>
</dbReference>
<keyword evidence="2" id="KW-1185">Reference proteome</keyword>
<proteinExistence type="predicted"/>
<accession>A0A5B7E6R3</accession>
<dbReference type="AlphaFoldDB" id="A0A5B7E6R3"/>
<dbReference type="EMBL" id="VSRR010002120">
    <property type="protein sequence ID" value="MPC29702.1"/>
    <property type="molecule type" value="Genomic_DNA"/>
</dbReference>